<dbReference type="WBParaSite" id="HNAJ_0001335801-mRNA-1">
    <property type="protein sequence ID" value="HNAJ_0001335801-mRNA-1"/>
    <property type="gene ID" value="HNAJ_0001335801"/>
</dbReference>
<dbReference type="OrthoDB" id="6261825at2759"/>
<evidence type="ECO:0000256" key="1">
    <source>
        <dbReference type="SAM" id="MobiDB-lite"/>
    </source>
</evidence>
<keyword evidence="3" id="KW-1185">Reference proteome</keyword>
<dbReference type="EMBL" id="UZAE01015287">
    <property type="protein sequence ID" value="VDO15599.1"/>
    <property type="molecule type" value="Genomic_DNA"/>
</dbReference>
<reference evidence="2 3" key="2">
    <citation type="submission" date="2018-11" db="EMBL/GenBank/DDBJ databases">
        <authorList>
            <consortium name="Pathogen Informatics"/>
        </authorList>
    </citation>
    <scope>NUCLEOTIDE SEQUENCE [LARGE SCALE GENOMIC DNA]</scope>
</reference>
<accession>A0A0R3TZQ9</accession>
<reference evidence="4" key="1">
    <citation type="submission" date="2017-02" db="UniProtKB">
        <authorList>
            <consortium name="WormBaseParasite"/>
        </authorList>
    </citation>
    <scope>IDENTIFICATION</scope>
</reference>
<evidence type="ECO:0000313" key="3">
    <source>
        <dbReference type="Proteomes" id="UP000278807"/>
    </source>
</evidence>
<evidence type="ECO:0000313" key="2">
    <source>
        <dbReference type="EMBL" id="VDO15599.1"/>
    </source>
</evidence>
<feature type="region of interest" description="Disordered" evidence="1">
    <location>
        <begin position="309"/>
        <end position="365"/>
    </location>
</feature>
<dbReference type="AlphaFoldDB" id="A0A0R3TZQ9"/>
<gene>
    <name evidence="2" type="ORF">HNAJ_LOCUS13332</name>
</gene>
<proteinExistence type="predicted"/>
<dbReference type="Proteomes" id="UP000278807">
    <property type="component" value="Unassembled WGS sequence"/>
</dbReference>
<protein>
    <submittedName>
        <fullName evidence="4">NR LBD domain-containing protein</fullName>
    </submittedName>
</protein>
<sequence length="552" mass="61757">MEPNEKTSLYRMIQGTQVPGKIVFVDNNFERQNMTEGPISETLALSPIVENKRNAATMQEYSLRRGMSASTAVLPNLESVYITGPGGPEDPMGTTEYNEMVTRSAFNFPQSVSQGAEVPQPMFGTLVGPKGATKTINLNQHGDYDSATFQRRCTSMKSNPGFVPNPYRYIHQPYVYTPIVGSSPSHVIQYRGIPDANNAEGTPYSPHTVQHRQPYVFADERHTYHDLDILAATLQRQRRPVEHFVEIAPPQNISSAPYGRLRQPMSSYTIATPNNRYATLNTRMAPDGEVTSMMEPLGMMKRVRVPIVERDDSGTLNEGESEDFDRQDSPNSLSEAFVEEDFEEENRSREEEEPESITDPNAKLIVSEDEQTLKRICEAKQLQSPPSHHQESESQATEEILVASGHPSSTNEESQQTPQPSQLPLTYTVHEASFLTCLRLIEGVSSSALVPYAASLAQLCIALLTFDESDILSMTVDSEESEGVPVAPPYLFHSTDPPARLEYLLSLLAHWLSRRILLLASEQPDNDFEKLLKCARRKTWNGQIMIPNLLTY</sequence>
<name>A0A0R3TZQ9_RODNA</name>
<dbReference type="STRING" id="102285.A0A0R3TZQ9"/>
<evidence type="ECO:0000313" key="4">
    <source>
        <dbReference type="WBParaSite" id="HNAJ_0001335801-mRNA-1"/>
    </source>
</evidence>
<organism evidence="4">
    <name type="scientific">Rodentolepis nana</name>
    <name type="common">Dwarf tapeworm</name>
    <name type="synonym">Hymenolepis nana</name>
    <dbReference type="NCBI Taxonomy" id="102285"/>
    <lineage>
        <taxon>Eukaryota</taxon>
        <taxon>Metazoa</taxon>
        <taxon>Spiralia</taxon>
        <taxon>Lophotrochozoa</taxon>
        <taxon>Platyhelminthes</taxon>
        <taxon>Cestoda</taxon>
        <taxon>Eucestoda</taxon>
        <taxon>Cyclophyllidea</taxon>
        <taxon>Hymenolepididae</taxon>
        <taxon>Rodentolepis</taxon>
    </lineage>
</organism>